<reference evidence="2" key="1">
    <citation type="submission" date="2020-11" db="EMBL/GenBank/DDBJ databases">
        <authorList>
            <consortium name="DOE Joint Genome Institute"/>
            <person name="Ahrendt S."/>
            <person name="Riley R."/>
            <person name="Andreopoulos W."/>
            <person name="Labutti K."/>
            <person name="Pangilinan J."/>
            <person name="Ruiz-Duenas F.J."/>
            <person name="Barrasa J.M."/>
            <person name="Sanchez-Garcia M."/>
            <person name="Camarero S."/>
            <person name="Miyauchi S."/>
            <person name="Serrano A."/>
            <person name="Linde D."/>
            <person name="Babiker R."/>
            <person name="Drula E."/>
            <person name="Ayuso-Fernandez I."/>
            <person name="Pacheco R."/>
            <person name="Padilla G."/>
            <person name="Ferreira P."/>
            <person name="Barriuso J."/>
            <person name="Kellner H."/>
            <person name="Castanera R."/>
            <person name="Alfaro M."/>
            <person name="Ramirez L."/>
            <person name="Pisabarro A.G."/>
            <person name="Kuo A."/>
            <person name="Tritt A."/>
            <person name="Lipzen A."/>
            <person name="He G."/>
            <person name="Yan M."/>
            <person name="Ng V."/>
            <person name="Cullen D."/>
            <person name="Martin F."/>
            <person name="Rosso M.-N."/>
            <person name="Henrissat B."/>
            <person name="Hibbett D."/>
            <person name="Martinez A.T."/>
            <person name="Grigoriev I.V."/>
        </authorList>
    </citation>
    <scope>NUCLEOTIDE SEQUENCE</scope>
    <source>
        <strain evidence="2">CIRM-BRFM 674</strain>
    </source>
</reference>
<organism evidence="2 3">
    <name type="scientific">Pholiota conissans</name>
    <dbReference type="NCBI Taxonomy" id="109636"/>
    <lineage>
        <taxon>Eukaryota</taxon>
        <taxon>Fungi</taxon>
        <taxon>Dikarya</taxon>
        <taxon>Basidiomycota</taxon>
        <taxon>Agaricomycotina</taxon>
        <taxon>Agaricomycetes</taxon>
        <taxon>Agaricomycetidae</taxon>
        <taxon>Agaricales</taxon>
        <taxon>Agaricineae</taxon>
        <taxon>Strophariaceae</taxon>
        <taxon>Pholiota</taxon>
    </lineage>
</organism>
<protein>
    <submittedName>
        <fullName evidence="2">Uncharacterized protein</fullName>
    </submittedName>
</protein>
<proteinExistence type="predicted"/>
<feature type="compositionally biased region" description="Polar residues" evidence="1">
    <location>
        <begin position="235"/>
        <end position="278"/>
    </location>
</feature>
<accession>A0A9P5YVP7</accession>
<gene>
    <name evidence="2" type="ORF">BDN70DRAFT_882209</name>
</gene>
<feature type="compositionally biased region" description="Polar residues" evidence="1">
    <location>
        <begin position="369"/>
        <end position="381"/>
    </location>
</feature>
<sequence length="496" mass="54270">MQMPNVFVTPPEEDETPAWCFFDADNPNLSRVTENPDSPDITVYAFPSDMEPPRYYRNPDAVDAEVMPRRPSESISVVDALNDAHGDDDDNDSDTESDYGRETSLDEDPQSIRESARHPPRDIRNVADDSDVIEVVKVSRRSRISEPATDPQSILPRQDVKRTQTLKNRASKVFRSLKGTLRSSSKPRAQDVFNAPPPVPPVPPLPSHSDSEPMPREDAPTRPRTPTVARRGSKMLSQLFTGPSLKSRTSISSFDDPSVTSPRNSVTSPTSSVFSIGNSVSRQPSIYSVATQDAQDEARLRATSPTPTTSSSKSASRRFSMLSLQKLFNFSPSSSQAPPISVAAPIVPDGDSGRTTPTPRSTTSTPPSVLSSAGPQTPTSCEEVNHVRLVSQKDTADIPGFDSFESVFDTNVGLNLGLGLGLNLDSNLEDVEKTPRKPSRVASLKNTWEAVTPRRFSRAAPPPTDLDDEGDMSLEMRLDSFHFDDLSFDADNFVTH</sequence>
<feature type="region of interest" description="Disordered" evidence="1">
    <location>
        <begin position="45"/>
        <end position="278"/>
    </location>
</feature>
<evidence type="ECO:0000313" key="2">
    <source>
        <dbReference type="EMBL" id="KAF9476597.1"/>
    </source>
</evidence>
<evidence type="ECO:0000313" key="3">
    <source>
        <dbReference type="Proteomes" id="UP000807469"/>
    </source>
</evidence>
<dbReference type="AlphaFoldDB" id="A0A9P5YVP7"/>
<feature type="compositionally biased region" description="Low complexity" evidence="1">
    <location>
        <begin position="301"/>
        <end position="317"/>
    </location>
</feature>
<feature type="compositionally biased region" description="Acidic residues" evidence="1">
    <location>
        <begin position="86"/>
        <end position="97"/>
    </location>
</feature>
<feature type="compositionally biased region" description="Low complexity" evidence="1">
    <location>
        <begin position="332"/>
        <end position="368"/>
    </location>
</feature>
<feature type="region of interest" description="Disordered" evidence="1">
    <location>
        <begin position="332"/>
        <end position="381"/>
    </location>
</feature>
<dbReference type="Proteomes" id="UP000807469">
    <property type="component" value="Unassembled WGS sequence"/>
</dbReference>
<feature type="region of interest" description="Disordered" evidence="1">
    <location>
        <begin position="291"/>
        <end position="317"/>
    </location>
</feature>
<feature type="compositionally biased region" description="Basic and acidic residues" evidence="1">
    <location>
        <begin position="98"/>
        <end position="127"/>
    </location>
</feature>
<keyword evidence="3" id="KW-1185">Reference proteome</keyword>
<evidence type="ECO:0000256" key="1">
    <source>
        <dbReference type="SAM" id="MobiDB-lite"/>
    </source>
</evidence>
<feature type="compositionally biased region" description="Pro residues" evidence="1">
    <location>
        <begin position="195"/>
        <end position="206"/>
    </location>
</feature>
<feature type="compositionally biased region" description="Basic and acidic residues" evidence="1">
    <location>
        <begin position="209"/>
        <end position="221"/>
    </location>
</feature>
<comment type="caution">
    <text evidence="2">The sequence shown here is derived from an EMBL/GenBank/DDBJ whole genome shotgun (WGS) entry which is preliminary data.</text>
</comment>
<dbReference type="OrthoDB" id="3066311at2759"/>
<dbReference type="EMBL" id="MU155288">
    <property type="protein sequence ID" value="KAF9476597.1"/>
    <property type="molecule type" value="Genomic_DNA"/>
</dbReference>
<name>A0A9P5YVP7_9AGAR</name>